<dbReference type="GO" id="GO:0022857">
    <property type="term" value="F:transmembrane transporter activity"/>
    <property type="evidence" value="ECO:0007669"/>
    <property type="project" value="InterPro"/>
</dbReference>
<dbReference type="CDD" id="cd06550">
    <property type="entry name" value="TM_ABC_iron-siderophores_like"/>
    <property type="match status" value="1"/>
</dbReference>
<proteinExistence type="inferred from homology"/>
<dbReference type="SUPFAM" id="SSF81345">
    <property type="entry name" value="ABC transporter involved in vitamin B12 uptake, BtuC"/>
    <property type="match status" value="1"/>
</dbReference>
<feature type="transmembrane region" description="Helical" evidence="8">
    <location>
        <begin position="102"/>
        <end position="123"/>
    </location>
</feature>
<dbReference type="PROSITE" id="PS51257">
    <property type="entry name" value="PROKAR_LIPOPROTEIN"/>
    <property type="match status" value="1"/>
</dbReference>
<feature type="transmembrane region" description="Helical" evidence="8">
    <location>
        <begin position="289"/>
        <end position="311"/>
    </location>
</feature>
<reference evidence="9" key="1">
    <citation type="journal article" date="2013" name="PLoS ONE">
        <title>Metagenomic insights into the carbohydrate-active enzymes carried by the microorganisms adhering to solid digesta in the rumen of cows.</title>
        <authorList>
            <person name="Wang L."/>
            <person name="Hatem A."/>
            <person name="Catalyurek U.V."/>
            <person name="Morrison M."/>
            <person name="Yu Z."/>
        </authorList>
    </citation>
    <scope>NUCLEOTIDE SEQUENCE</scope>
</reference>
<protein>
    <submittedName>
        <fullName evidence="9">Heme ABC superfamily ATP binding cassette transporter, permease protein</fullName>
    </submittedName>
</protein>
<evidence type="ECO:0000313" key="9">
    <source>
        <dbReference type="EMBL" id="AHF26162.1"/>
    </source>
</evidence>
<dbReference type="PANTHER" id="PTHR30472:SF25">
    <property type="entry name" value="ABC TRANSPORTER PERMEASE PROTEIN MJ0876-RELATED"/>
    <property type="match status" value="1"/>
</dbReference>
<feature type="transmembrane region" description="Helical" evidence="8">
    <location>
        <begin position="201"/>
        <end position="220"/>
    </location>
</feature>
<keyword evidence="7 8" id="KW-0472">Membrane</keyword>
<dbReference type="GO" id="GO:0005886">
    <property type="term" value="C:plasma membrane"/>
    <property type="evidence" value="ECO:0007669"/>
    <property type="project" value="UniProtKB-SubCell"/>
</dbReference>
<dbReference type="PANTHER" id="PTHR30472">
    <property type="entry name" value="FERRIC ENTEROBACTIN TRANSPORT SYSTEM PERMEASE PROTEIN"/>
    <property type="match status" value="1"/>
</dbReference>
<keyword evidence="6 8" id="KW-1133">Transmembrane helix</keyword>
<feature type="transmembrane region" description="Helical" evidence="8">
    <location>
        <begin position="247"/>
        <end position="277"/>
    </location>
</feature>
<evidence type="ECO:0000256" key="1">
    <source>
        <dbReference type="ARBA" id="ARBA00004651"/>
    </source>
</evidence>
<feature type="transmembrane region" description="Helical" evidence="8">
    <location>
        <begin position="69"/>
        <end position="90"/>
    </location>
</feature>
<evidence type="ECO:0000256" key="4">
    <source>
        <dbReference type="ARBA" id="ARBA00022475"/>
    </source>
</evidence>
<dbReference type="InterPro" id="IPR037294">
    <property type="entry name" value="ABC_BtuC-like"/>
</dbReference>
<sequence length="344" mass="35897">MKKSPQKEGGPGFGPAALWTGLALVTFVACVSLGSVNISLRDVWNSVFGGEVSRETYRSIIWWTRLPRVLCAGLMGAALSLCGAAMQGLLRNPLADGSTLGVSSGAALGAALSIILGITVPGLESAGPAAMAMLFAFGSLLLILTLAWGIDRSFATHNIILIGVVFTMLVSAMLSILITFSGEKLRSITYWTMGSLSGKSYEQAAVLLGGLILFGTPLFLQSRELNAFAVGEENALHVGVPVRRVKLTVMICASALIGICVSIGGSIAFVGLIIPHMVRLAAGPNHRKLLPLSAFAGSVFLMLADLAARSILSPLELPIGVVTSLIGAAVFIAIFYRSRKGGVR</sequence>
<dbReference type="Pfam" id="PF01032">
    <property type="entry name" value="FecCD"/>
    <property type="match status" value="1"/>
</dbReference>
<evidence type="ECO:0000256" key="6">
    <source>
        <dbReference type="ARBA" id="ARBA00022989"/>
    </source>
</evidence>
<name>W0FT81_9BACT</name>
<keyword evidence="3" id="KW-0813">Transport</keyword>
<evidence type="ECO:0000256" key="5">
    <source>
        <dbReference type="ARBA" id="ARBA00022692"/>
    </source>
</evidence>
<comment type="subcellular location">
    <subcellularLocation>
        <location evidence="1">Cell membrane</location>
        <topology evidence="1">Multi-pass membrane protein</topology>
    </subcellularLocation>
</comment>
<evidence type="ECO:0000256" key="3">
    <source>
        <dbReference type="ARBA" id="ARBA00022448"/>
    </source>
</evidence>
<evidence type="ECO:0000256" key="8">
    <source>
        <dbReference type="SAM" id="Phobius"/>
    </source>
</evidence>
<dbReference type="FunFam" id="1.10.3470.10:FF:000001">
    <property type="entry name" value="Vitamin B12 ABC transporter permease BtuC"/>
    <property type="match status" value="1"/>
</dbReference>
<dbReference type="InterPro" id="IPR000522">
    <property type="entry name" value="ABC_transptr_permease_BtuC"/>
</dbReference>
<comment type="similarity">
    <text evidence="2">Belongs to the binding-protein-dependent transport system permease family. FecCD subfamily.</text>
</comment>
<keyword evidence="4" id="KW-1003">Cell membrane</keyword>
<organism evidence="9">
    <name type="scientific">uncultured bacterium Contigcl_1774</name>
    <dbReference type="NCBI Taxonomy" id="1393661"/>
    <lineage>
        <taxon>Bacteria</taxon>
        <taxon>environmental samples</taxon>
    </lineage>
</organism>
<evidence type="ECO:0000256" key="2">
    <source>
        <dbReference type="ARBA" id="ARBA00007935"/>
    </source>
</evidence>
<evidence type="ECO:0000256" key="7">
    <source>
        <dbReference type="ARBA" id="ARBA00023136"/>
    </source>
</evidence>
<dbReference type="Gene3D" id="1.10.3470.10">
    <property type="entry name" value="ABC transporter involved in vitamin B12 uptake, BtuC"/>
    <property type="match status" value="1"/>
</dbReference>
<keyword evidence="5 8" id="KW-0812">Transmembrane</keyword>
<feature type="transmembrane region" description="Helical" evidence="8">
    <location>
        <begin position="317"/>
        <end position="336"/>
    </location>
</feature>
<accession>W0FT81</accession>
<feature type="transmembrane region" description="Helical" evidence="8">
    <location>
        <begin position="130"/>
        <end position="150"/>
    </location>
</feature>
<dbReference type="EMBL" id="KC246869">
    <property type="protein sequence ID" value="AHF26162.1"/>
    <property type="molecule type" value="Genomic_DNA"/>
</dbReference>
<feature type="transmembrane region" description="Helical" evidence="8">
    <location>
        <begin position="156"/>
        <end position="180"/>
    </location>
</feature>
<feature type="transmembrane region" description="Helical" evidence="8">
    <location>
        <begin position="16"/>
        <end position="36"/>
    </location>
</feature>
<dbReference type="AlphaFoldDB" id="W0FT81"/>